<proteinExistence type="predicted"/>
<comment type="caution">
    <text evidence="2">The sequence shown here is derived from an EMBL/GenBank/DDBJ whole genome shotgun (WGS) entry which is preliminary data.</text>
</comment>
<keyword evidence="3" id="KW-1185">Reference proteome</keyword>
<accession>A0A9K3LC11</accession>
<evidence type="ECO:0000313" key="2">
    <source>
        <dbReference type="EMBL" id="KAG7359282.1"/>
    </source>
</evidence>
<reference evidence="2" key="2">
    <citation type="submission" date="2021-04" db="EMBL/GenBank/DDBJ databases">
        <authorList>
            <person name="Podell S."/>
        </authorList>
    </citation>
    <scope>NUCLEOTIDE SEQUENCE</scope>
    <source>
        <strain evidence="2">Hildebrandi</strain>
    </source>
</reference>
<reference evidence="2" key="1">
    <citation type="journal article" date="2021" name="Sci. Rep.">
        <title>Diploid genomic architecture of Nitzschia inconspicua, an elite biomass production diatom.</title>
        <authorList>
            <person name="Oliver A."/>
            <person name="Podell S."/>
            <person name="Pinowska A."/>
            <person name="Traller J.C."/>
            <person name="Smith S.R."/>
            <person name="McClure R."/>
            <person name="Beliaev A."/>
            <person name="Bohutskyi P."/>
            <person name="Hill E.A."/>
            <person name="Rabines A."/>
            <person name="Zheng H."/>
            <person name="Allen L.Z."/>
            <person name="Kuo A."/>
            <person name="Grigoriev I.V."/>
            <person name="Allen A.E."/>
            <person name="Hazlebeck D."/>
            <person name="Allen E.E."/>
        </authorList>
    </citation>
    <scope>NUCLEOTIDE SEQUENCE</scope>
    <source>
        <strain evidence="2">Hildebrandi</strain>
    </source>
</reference>
<sequence length="152" mass="16883">MTHIEATKRVKENIGFDRADYEHQQQPQKRRNADLLRDDPKRMPILPEPRVVRAASTTPFHLKPVFQPQEPPLPPPSISKVHGSYRTTRGLGSGVLFVRNGGSSPNEARIHAGEHIVTCLGCQATLRVNLMSTLARCPECSTVSPVTSTIRQ</sequence>
<protein>
    <submittedName>
        <fullName evidence="2">Uncharacterized protein</fullName>
    </submittedName>
</protein>
<dbReference type="AlphaFoldDB" id="A0A9K3LC11"/>
<dbReference type="OrthoDB" id="49123at2759"/>
<evidence type="ECO:0000256" key="1">
    <source>
        <dbReference type="SAM" id="MobiDB-lite"/>
    </source>
</evidence>
<gene>
    <name evidence="2" type="ORF">IV203_015871</name>
</gene>
<name>A0A9K3LC11_9STRA</name>
<dbReference type="Proteomes" id="UP000693970">
    <property type="component" value="Unassembled WGS sequence"/>
</dbReference>
<feature type="compositionally biased region" description="Basic and acidic residues" evidence="1">
    <location>
        <begin position="31"/>
        <end position="42"/>
    </location>
</feature>
<evidence type="ECO:0000313" key="3">
    <source>
        <dbReference type="Proteomes" id="UP000693970"/>
    </source>
</evidence>
<dbReference type="EMBL" id="JAGRRH010000014">
    <property type="protein sequence ID" value="KAG7359282.1"/>
    <property type="molecule type" value="Genomic_DNA"/>
</dbReference>
<organism evidence="2 3">
    <name type="scientific">Nitzschia inconspicua</name>
    <dbReference type="NCBI Taxonomy" id="303405"/>
    <lineage>
        <taxon>Eukaryota</taxon>
        <taxon>Sar</taxon>
        <taxon>Stramenopiles</taxon>
        <taxon>Ochrophyta</taxon>
        <taxon>Bacillariophyta</taxon>
        <taxon>Bacillariophyceae</taxon>
        <taxon>Bacillariophycidae</taxon>
        <taxon>Bacillariales</taxon>
        <taxon>Bacillariaceae</taxon>
        <taxon>Nitzschia</taxon>
    </lineage>
</organism>
<feature type="region of interest" description="Disordered" evidence="1">
    <location>
        <begin position="15"/>
        <end position="52"/>
    </location>
</feature>